<accession>A0ABQ8SML9</accession>
<reference evidence="1 2" key="1">
    <citation type="journal article" date="2022" name="Allergy">
        <title>Genome assembly and annotation of Periplaneta americana reveal a comprehensive cockroach allergen profile.</title>
        <authorList>
            <person name="Wang L."/>
            <person name="Xiong Q."/>
            <person name="Saelim N."/>
            <person name="Wang L."/>
            <person name="Nong W."/>
            <person name="Wan A.T."/>
            <person name="Shi M."/>
            <person name="Liu X."/>
            <person name="Cao Q."/>
            <person name="Hui J.H.L."/>
            <person name="Sookrung N."/>
            <person name="Leung T.F."/>
            <person name="Tungtrongchitr A."/>
            <person name="Tsui S.K.W."/>
        </authorList>
    </citation>
    <scope>NUCLEOTIDE SEQUENCE [LARGE SCALE GENOMIC DNA]</scope>
    <source>
        <strain evidence="1">PWHHKU_190912</strain>
    </source>
</reference>
<evidence type="ECO:0000313" key="1">
    <source>
        <dbReference type="EMBL" id="KAJ4434942.1"/>
    </source>
</evidence>
<dbReference type="Proteomes" id="UP001148838">
    <property type="component" value="Unassembled WGS sequence"/>
</dbReference>
<sequence length="171" mass="18955">MAGLCKGGNEPARDRRKKTFRRPRRIWEDNIRMDLREVGSDDRDWIDLARIGTDGGLIDVKKQKTCEAELPIPPDRSATRSTQYAKRNNDLTAIITDIKLNSLITKGGGDVTMQNGGNLIAYISPAHWGLTARDGAVHGALSSESESRDMVDAVIAQSASCIERSEFIKYH</sequence>
<gene>
    <name evidence="1" type="ORF">ANN_23514</name>
</gene>
<proteinExistence type="predicted"/>
<protein>
    <recommendedName>
        <fullName evidence="3">Late endosomal/lysosomal adaptor and MAPK and MTOR activator 5</fullName>
    </recommendedName>
</protein>
<dbReference type="EMBL" id="JAJSOF020000025">
    <property type="protein sequence ID" value="KAJ4434942.1"/>
    <property type="molecule type" value="Genomic_DNA"/>
</dbReference>
<evidence type="ECO:0000313" key="2">
    <source>
        <dbReference type="Proteomes" id="UP001148838"/>
    </source>
</evidence>
<keyword evidence="2" id="KW-1185">Reference proteome</keyword>
<name>A0ABQ8SML9_PERAM</name>
<organism evidence="1 2">
    <name type="scientific">Periplaneta americana</name>
    <name type="common">American cockroach</name>
    <name type="synonym">Blatta americana</name>
    <dbReference type="NCBI Taxonomy" id="6978"/>
    <lineage>
        <taxon>Eukaryota</taxon>
        <taxon>Metazoa</taxon>
        <taxon>Ecdysozoa</taxon>
        <taxon>Arthropoda</taxon>
        <taxon>Hexapoda</taxon>
        <taxon>Insecta</taxon>
        <taxon>Pterygota</taxon>
        <taxon>Neoptera</taxon>
        <taxon>Polyneoptera</taxon>
        <taxon>Dictyoptera</taxon>
        <taxon>Blattodea</taxon>
        <taxon>Blattoidea</taxon>
        <taxon>Blattidae</taxon>
        <taxon>Blattinae</taxon>
        <taxon>Periplaneta</taxon>
    </lineage>
</organism>
<comment type="caution">
    <text evidence="1">The sequence shown here is derived from an EMBL/GenBank/DDBJ whole genome shotgun (WGS) entry which is preliminary data.</text>
</comment>
<evidence type="ECO:0008006" key="3">
    <source>
        <dbReference type="Google" id="ProtNLM"/>
    </source>
</evidence>